<evidence type="ECO:0000256" key="1">
    <source>
        <dbReference type="SAM" id="MobiDB-lite"/>
    </source>
</evidence>
<feature type="compositionally biased region" description="Acidic residues" evidence="1">
    <location>
        <begin position="179"/>
        <end position="192"/>
    </location>
</feature>
<dbReference type="OrthoDB" id="552755at2759"/>
<dbReference type="AlphaFoldDB" id="A0A1Y1YRF7"/>
<feature type="compositionally biased region" description="Acidic residues" evidence="1">
    <location>
        <begin position="385"/>
        <end position="409"/>
    </location>
</feature>
<feature type="compositionally biased region" description="Basic residues" evidence="1">
    <location>
        <begin position="166"/>
        <end position="175"/>
    </location>
</feature>
<dbReference type="PANTHER" id="PTHR15410:SF2">
    <property type="entry name" value="HIRA-INTERACTING PROTEIN 3"/>
    <property type="match status" value="1"/>
</dbReference>
<dbReference type="GO" id="GO:0005634">
    <property type="term" value="C:nucleus"/>
    <property type="evidence" value="ECO:0007669"/>
    <property type="project" value="TreeGrafter"/>
</dbReference>
<dbReference type="Proteomes" id="UP000193144">
    <property type="component" value="Unassembled WGS sequence"/>
</dbReference>
<feature type="region of interest" description="Disordered" evidence="1">
    <location>
        <begin position="62"/>
        <end position="280"/>
    </location>
</feature>
<feature type="compositionally biased region" description="Basic and acidic residues" evidence="1">
    <location>
        <begin position="155"/>
        <end position="165"/>
    </location>
</feature>
<feature type="compositionally biased region" description="Basic residues" evidence="1">
    <location>
        <begin position="90"/>
        <end position="102"/>
    </location>
</feature>
<keyword evidence="3" id="KW-1185">Reference proteome</keyword>
<dbReference type="PANTHER" id="PTHR15410">
    <property type="entry name" value="HIRA-INTERACTING PROTEIN 3"/>
    <property type="match status" value="1"/>
</dbReference>
<feature type="compositionally biased region" description="Acidic residues" evidence="1">
    <location>
        <begin position="417"/>
        <end position="431"/>
    </location>
</feature>
<reference evidence="2 3" key="1">
    <citation type="submission" date="2016-07" db="EMBL/GenBank/DDBJ databases">
        <title>Pervasive Adenine N6-methylation of Active Genes in Fungi.</title>
        <authorList>
            <consortium name="DOE Joint Genome Institute"/>
            <person name="Mondo S.J."/>
            <person name="Dannebaum R.O."/>
            <person name="Kuo R.C."/>
            <person name="Labutti K."/>
            <person name="Haridas S."/>
            <person name="Kuo A."/>
            <person name="Salamov A."/>
            <person name="Ahrendt S.R."/>
            <person name="Lipzen A."/>
            <person name="Sullivan W."/>
            <person name="Andreopoulos W.B."/>
            <person name="Clum A."/>
            <person name="Lindquist E."/>
            <person name="Daum C."/>
            <person name="Ramamoorthy G.K."/>
            <person name="Gryganskyi A."/>
            <person name="Culley D."/>
            <person name="Magnuson J.K."/>
            <person name="James T.Y."/>
            <person name="O'Malley M.A."/>
            <person name="Stajich J.E."/>
            <person name="Spatafora J.W."/>
            <person name="Visel A."/>
            <person name="Grigoriev I.V."/>
        </authorList>
    </citation>
    <scope>NUCLEOTIDE SEQUENCE [LARGE SCALE GENOMIC DNA]</scope>
    <source>
        <strain evidence="2 3">CBS 115471</strain>
    </source>
</reference>
<proteinExistence type="predicted"/>
<evidence type="ECO:0000313" key="3">
    <source>
        <dbReference type="Proteomes" id="UP000193144"/>
    </source>
</evidence>
<evidence type="ECO:0008006" key="4">
    <source>
        <dbReference type="Google" id="ProtNLM"/>
    </source>
</evidence>
<gene>
    <name evidence="2" type="ORF">BCR34DRAFT_494517</name>
</gene>
<accession>A0A1Y1YRF7</accession>
<dbReference type="EMBL" id="MCFA01000181">
    <property type="protein sequence ID" value="ORY00612.1"/>
    <property type="molecule type" value="Genomic_DNA"/>
</dbReference>
<sequence>MSGSEAADIPGEATISRALEDAVVAIYKTGNHDDLTVKRVRIKAEQQLGLPAGFFKGNAEWKQKSQTVIVKADQHGSNDAASPFPEVKKKAAKPKAAPKKKEKPAPKKKEPPVSRGAKRKSPTTPKKPQKRRKTVVSSDEESDAVESDPAPGAEHLSDAESEPPKKAVRRGKKKTVAPESDEEMEDAPDGGVEESKDMEVDEPSETTTPAKKASVAPAADTKADVSESELSSLIDESPAKKKRQKKTPAEKPAKASKAKAPAKPRAPASKSKDDDPDQAEVKRLQSWLVKCGIRKIWGKELAGCDTAKDKIRHLKDMLKDAGMEGKFSIEKATAIKEQREFAADLAAIQEQNKHWGGQAEQTNTGRPKRRAAAQNFTISKPTLDSDVEDGAEKEDSGDQDDDDDDDDDVESAKSGSDDGDDDGDGASDISD</sequence>
<feature type="compositionally biased region" description="Basic residues" evidence="1">
    <location>
        <begin position="116"/>
        <end position="134"/>
    </location>
</feature>
<evidence type="ECO:0000313" key="2">
    <source>
        <dbReference type="EMBL" id="ORY00612.1"/>
    </source>
</evidence>
<feature type="region of interest" description="Disordered" evidence="1">
    <location>
        <begin position="346"/>
        <end position="431"/>
    </location>
</feature>
<protein>
    <recommendedName>
        <fullName evidence="4">Transcriptional regulator</fullName>
    </recommendedName>
</protein>
<comment type="caution">
    <text evidence="2">The sequence shown here is derived from an EMBL/GenBank/DDBJ whole genome shotgun (WGS) entry which is preliminary data.</text>
</comment>
<name>A0A1Y1YRF7_9PLEO</name>
<organism evidence="2 3">
    <name type="scientific">Clohesyomyces aquaticus</name>
    <dbReference type="NCBI Taxonomy" id="1231657"/>
    <lineage>
        <taxon>Eukaryota</taxon>
        <taxon>Fungi</taxon>
        <taxon>Dikarya</taxon>
        <taxon>Ascomycota</taxon>
        <taxon>Pezizomycotina</taxon>
        <taxon>Dothideomycetes</taxon>
        <taxon>Pleosporomycetidae</taxon>
        <taxon>Pleosporales</taxon>
        <taxon>Lindgomycetaceae</taxon>
        <taxon>Clohesyomyces</taxon>
    </lineage>
</organism>
<feature type="compositionally biased region" description="Basic and acidic residues" evidence="1">
    <location>
        <begin position="103"/>
        <end position="112"/>
    </location>
</feature>
<dbReference type="STRING" id="1231657.A0A1Y1YRF7"/>
<dbReference type="InterPro" id="IPR037647">
    <property type="entry name" value="HIRIP3"/>
</dbReference>